<protein>
    <recommendedName>
        <fullName evidence="4">ATP/GTP-binding protein</fullName>
    </recommendedName>
</protein>
<reference evidence="3" key="1">
    <citation type="journal article" date="2019" name="Int. J. Syst. Evol. Microbiol.">
        <title>The Global Catalogue of Microorganisms (GCM) 10K type strain sequencing project: providing services to taxonomists for standard genome sequencing and annotation.</title>
        <authorList>
            <consortium name="The Broad Institute Genomics Platform"/>
            <consortium name="The Broad Institute Genome Sequencing Center for Infectious Disease"/>
            <person name="Wu L."/>
            <person name="Ma J."/>
        </authorList>
    </citation>
    <scope>NUCLEOTIDE SEQUENCE [LARGE SCALE GENOMIC DNA]</scope>
    <source>
        <strain evidence="3">JCM 31037</strain>
    </source>
</reference>
<keyword evidence="3" id="KW-1185">Reference proteome</keyword>
<sequence>MSPRRNRPRPDDATPISGERARRGVESVQSWRDGEWQVRGISGDGAVKTYRCPGCDQEIRPGVAHVVAWPADGRGDLTDRRHWHTGCWRARDRRLPNVQRSRNAPRHG</sequence>
<dbReference type="Proteomes" id="UP001597260">
    <property type="component" value="Unassembled WGS sequence"/>
</dbReference>
<proteinExistence type="predicted"/>
<evidence type="ECO:0000313" key="2">
    <source>
        <dbReference type="EMBL" id="MFD1323387.1"/>
    </source>
</evidence>
<accession>A0ABW3YIV1</accession>
<gene>
    <name evidence="2" type="ORF">ACFQ4H_20060</name>
</gene>
<evidence type="ECO:0000313" key="3">
    <source>
        <dbReference type="Proteomes" id="UP001597260"/>
    </source>
</evidence>
<dbReference type="RefSeq" id="WP_377572545.1">
    <property type="nucleotide sequence ID" value="NZ_JBHTMP010000031.1"/>
</dbReference>
<feature type="region of interest" description="Disordered" evidence="1">
    <location>
        <begin position="1"/>
        <end position="29"/>
    </location>
</feature>
<evidence type="ECO:0000256" key="1">
    <source>
        <dbReference type="SAM" id="MobiDB-lite"/>
    </source>
</evidence>
<evidence type="ECO:0008006" key="4">
    <source>
        <dbReference type="Google" id="ProtNLM"/>
    </source>
</evidence>
<organism evidence="2 3">
    <name type="scientific">Micromonospora sonneratiae</name>
    <dbReference type="NCBI Taxonomy" id="1184706"/>
    <lineage>
        <taxon>Bacteria</taxon>
        <taxon>Bacillati</taxon>
        <taxon>Actinomycetota</taxon>
        <taxon>Actinomycetes</taxon>
        <taxon>Micromonosporales</taxon>
        <taxon>Micromonosporaceae</taxon>
        <taxon>Micromonospora</taxon>
    </lineage>
</organism>
<dbReference type="EMBL" id="JBHTMP010000031">
    <property type="protein sequence ID" value="MFD1323387.1"/>
    <property type="molecule type" value="Genomic_DNA"/>
</dbReference>
<name>A0ABW3YIV1_9ACTN</name>
<comment type="caution">
    <text evidence="2">The sequence shown here is derived from an EMBL/GenBank/DDBJ whole genome shotgun (WGS) entry which is preliminary data.</text>
</comment>